<protein>
    <recommendedName>
        <fullName evidence="1">Laminin G domain-containing protein</fullName>
    </recommendedName>
</protein>
<evidence type="ECO:0000313" key="2">
    <source>
        <dbReference type="EMBL" id="EKN40557.1"/>
    </source>
</evidence>
<dbReference type="Gene3D" id="2.60.120.200">
    <property type="match status" value="1"/>
</dbReference>
<dbReference type="Pfam" id="PF13385">
    <property type="entry name" value="Laminin_G_3"/>
    <property type="match status" value="1"/>
</dbReference>
<reference evidence="2 3" key="2">
    <citation type="submission" date="2013-03" db="EMBL/GenBank/DDBJ databases">
        <title>Diversity in Clostridium botulinum.</title>
        <authorList>
            <person name="Timme R.E."/>
            <person name="Allard M."/>
            <person name="Luo Y."/>
            <person name="Strain E."/>
            <person name="Gonzalez-Escalona N."/>
            <person name="Brown E."/>
        </authorList>
    </citation>
    <scope>NUCLEOTIDE SEQUENCE [LARGE SCALE GENOMIC DNA]</scope>
    <source>
        <strain evidence="2 3">CFSAN001627</strain>
    </source>
</reference>
<evidence type="ECO:0000313" key="3">
    <source>
        <dbReference type="Proteomes" id="UP000011944"/>
    </source>
</evidence>
<dbReference type="PROSITE" id="PS50025">
    <property type="entry name" value="LAM_G_DOMAIN"/>
    <property type="match status" value="1"/>
</dbReference>
<organism evidence="2 3">
    <name type="scientific">Clostridium botulinum CFSAN001627</name>
    <dbReference type="NCBI Taxonomy" id="1232189"/>
    <lineage>
        <taxon>Bacteria</taxon>
        <taxon>Bacillati</taxon>
        <taxon>Bacillota</taxon>
        <taxon>Clostridia</taxon>
        <taxon>Eubacteriales</taxon>
        <taxon>Clostridiaceae</taxon>
        <taxon>Clostridium</taxon>
    </lineage>
</organism>
<feature type="non-terminal residue" evidence="2">
    <location>
        <position position="314"/>
    </location>
</feature>
<dbReference type="InterPro" id="IPR001791">
    <property type="entry name" value="Laminin_G"/>
</dbReference>
<dbReference type="AlphaFoldDB" id="M1ZP10"/>
<dbReference type="Proteomes" id="UP000011944">
    <property type="component" value="Unassembled WGS sequence"/>
</dbReference>
<reference evidence="2 3" key="1">
    <citation type="submission" date="2012-10" db="EMBL/GenBank/DDBJ databases">
        <authorList>
            <person name="Strain E.A."/>
            <person name="Brown E."/>
            <person name="Allard M.W."/>
            <person name="Gonzalez-Escalona N."/>
            <person name="Timme R."/>
        </authorList>
    </citation>
    <scope>NUCLEOTIDE SEQUENCE [LARGE SCALE GENOMIC DNA]</scope>
    <source>
        <strain evidence="2 3">CFSAN001627</strain>
    </source>
</reference>
<accession>M1ZP10</accession>
<evidence type="ECO:0000259" key="1">
    <source>
        <dbReference type="PROSITE" id="PS50025"/>
    </source>
</evidence>
<comment type="caution">
    <text evidence="2">The sequence shown here is derived from an EMBL/GenBank/DDBJ whole genome shotgun (WGS) entry which is preliminary data.</text>
</comment>
<dbReference type="CDD" id="cd00110">
    <property type="entry name" value="LamG"/>
    <property type="match status" value="1"/>
</dbReference>
<dbReference type="SUPFAM" id="SSF49899">
    <property type="entry name" value="Concanavalin A-like lectins/glucanases"/>
    <property type="match status" value="1"/>
</dbReference>
<feature type="domain" description="Laminin G" evidence="1">
    <location>
        <begin position="50"/>
        <end position="226"/>
    </location>
</feature>
<dbReference type="InterPro" id="IPR013320">
    <property type="entry name" value="ConA-like_dom_sf"/>
</dbReference>
<sequence>MSRYVLKKDYSNNLVANYKFEETSGTICIDSTGKYSGTYNGTTSVEGVDGNARSFNGNSCIKFNESVIPLGKKSIKFKIRVSQVPLSGYNYALFSQNIWDKGYSGLQIYINSEGKLFFLRRSSASQLYLFSISSTFSICDGNWHDILFTWNGTTNSNSVKLYIDNLVLVDEEVTSNNLETESANLNLLVGGNYSGNQYFKGELDEIEIYNEVIEFTNNKYLIQQNNDYYSTKSNFFNIGQTKDSTQLENWYNKYGADDVNIITQNLNNKEFPMSKDENGIWKTDFQLDMNEVIDSIELIDTDENNKSIKYNCND</sequence>
<proteinExistence type="predicted"/>
<dbReference type="EMBL" id="AMXI01001150">
    <property type="protein sequence ID" value="EKN40557.1"/>
    <property type="molecule type" value="Genomic_DNA"/>
</dbReference>
<name>M1ZP10_CLOBO</name>
<gene>
    <name evidence="2" type="ORF">CFSAN001627_18768</name>
</gene>